<sequence length="190" mass="20821">MHRFLLFFITFSFTTATNADIYKCVDSSGNTLYSGKPCETEKNKATRIIKSNISIISSTGPKATAQMELKEAGGAPVSEEESISKQLIKQRQLGIQLNIDSSELYERVGQPTSTGERAGLRDYSEHLRRSSSILINSSLPSEKGVGLLTESNNIASKLLKERSTSARATIRNQAAYKQRLASAQLGVPIY</sequence>
<evidence type="ECO:0000259" key="1">
    <source>
        <dbReference type="Pfam" id="PF13511"/>
    </source>
</evidence>
<proteinExistence type="predicted"/>
<evidence type="ECO:0000313" key="2">
    <source>
        <dbReference type="EMBL" id="TDX26020.1"/>
    </source>
</evidence>
<evidence type="ECO:0000313" key="3">
    <source>
        <dbReference type="Proteomes" id="UP000294489"/>
    </source>
</evidence>
<accession>A0A4R8FIR5</accession>
<organism evidence="2 3">
    <name type="scientific">Modicisalibacter xianhensis</name>
    <dbReference type="NCBI Taxonomy" id="442341"/>
    <lineage>
        <taxon>Bacteria</taxon>
        <taxon>Pseudomonadati</taxon>
        <taxon>Pseudomonadota</taxon>
        <taxon>Gammaproteobacteria</taxon>
        <taxon>Oceanospirillales</taxon>
        <taxon>Halomonadaceae</taxon>
        <taxon>Modicisalibacter</taxon>
    </lineage>
</organism>
<reference evidence="2 3" key="1">
    <citation type="submission" date="2019-03" db="EMBL/GenBank/DDBJ databases">
        <title>Freshwater and sediment microbial communities from various areas in North America, analyzing microbe dynamics in response to fracking.</title>
        <authorList>
            <person name="Lamendella R."/>
        </authorList>
    </citation>
    <scope>NUCLEOTIDE SEQUENCE [LARGE SCALE GENOMIC DNA]</scope>
    <source>
        <strain evidence="2 3">6_TX</strain>
    </source>
</reference>
<protein>
    <submittedName>
        <fullName evidence="2">Uncharacterized protein DUF4124</fullName>
    </submittedName>
</protein>
<feature type="domain" description="DUF4124" evidence="1">
    <location>
        <begin position="12"/>
        <end position="47"/>
    </location>
</feature>
<dbReference type="AlphaFoldDB" id="A0A4R8FIR5"/>
<dbReference type="EMBL" id="SOEC01000017">
    <property type="protein sequence ID" value="TDX26020.1"/>
    <property type="molecule type" value="Genomic_DNA"/>
</dbReference>
<dbReference type="Proteomes" id="UP000294489">
    <property type="component" value="Unassembled WGS sequence"/>
</dbReference>
<dbReference type="RefSeq" id="WP_134019522.1">
    <property type="nucleotide sequence ID" value="NZ_SOEC01000017.1"/>
</dbReference>
<comment type="caution">
    <text evidence="2">The sequence shown here is derived from an EMBL/GenBank/DDBJ whole genome shotgun (WGS) entry which is preliminary data.</text>
</comment>
<name>A0A4R8FIR5_9GAMM</name>
<dbReference type="InterPro" id="IPR025392">
    <property type="entry name" value="DUF4124"/>
</dbReference>
<dbReference type="Pfam" id="PF13511">
    <property type="entry name" value="DUF4124"/>
    <property type="match status" value="1"/>
</dbReference>
<gene>
    <name evidence="2" type="ORF">DFO67_1172</name>
</gene>